<dbReference type="Proteomes" id="UP000751190">
    <property type="component" value="Unassembled WGS sequence"/>
</dbReference>
<evidence type="ECO:0000256" key="2">
    <source>
        <dbReference type="ARBA" id="ARBA00023002"/>
    </source>
</evidence>
<dbReference type="PANTHER" id="PTHR44196:SF1">
    <property type="entry name" value="DEHYDROGENASE_REDUCTASE SDR FAMILY MEMBER 7B"/>
    <property type="match status" value="1"/>
</dbReference>
<dbReference type="SUPFAM" id="SSF51735">
    <property type="entry name" value="NAD(P)-binding Rossmann-fold domains"/>
    <property type="match status" value="1"/>
</dbReference>
<dbReference type="OrthoDB" id="5296at2759"/>
<name>A0A8J5XHW4_DIALT</name>
<comment type="similarity">
    <text evidence="1">Belongs to the short-chain dehydrogenases/reductases (SDR) family.</text>
</comment>
<dbReference type="EMBL" id="JAGTXO010000013">
    <property type="protein sequence ID" value="KAG8464352.1"/>
    <property type="molecule type" value="Genomic_DNA"/>
</dbReference>
<dbReference type="GO" id="GO:0016491">
    <property type="term" value="F:oxidoreductase activity"/>
    <property type="evidence" value="ECO:0007669"/>
    <property type="project" value="UniProtKB-KW"/>
</dbReference>
<dbReference type="Gene3D" id="3.40.50.720">
    <property type="entry name" value="NAD(P)-binding Rossmann-like Domain"/>
    <property type="match status" value="1"/>
</dbReference>
<dbReference type="InterPro" id="IPR036291">
    <property type="entry name" value="NAD(P)-bd_dom_sf"/>
</dbReference>
<reference evidence="3" key="1">
    <citation type="submission" date="2021-05" db="EMBL/GenBank/DDBJ databases">
        <title>The genome of the haptophyte Pavlova lutheri (Diacronema luteri, Pavlovales) - a model for lipid biosynthesis in eukaryotic algae.</title>
        <authorList>
            <person name="Hulatt C.J."/>
            <person name="Posewitz M.C."/>
        </authorList>
    </citation>
    <scope>NUCLEOTIDE SEQUENCE</scope>
    <source>
        <strain evidence="3">NIVA-4/92</strain>
    </source>
</reference>
<proteinExistence type="inferred from homology"/>
<dbReference type="GO" id="GO:0016020">
    <property type="term" value="C:membrane"/>
    <property type="evidence" value="ECO:0007669"/>
    <property type="project" value="TreeGrafter"/>
</dbReference>
<gene>
    <name evidence="3" type="ORF">KFE25_003415</name>
</gene>
<protein>
    <submittedName>
        <fullName evidence="3">Uncharacterized protein</fullName>
    </submittedName>
</protein>
<keyword evidence="2" id="KW-0560">Oxidoreductase</keyword>
<dbReference type="AlphaFoldDB" id="A0A8J5XHW4"/>
<evidence type="ECO:0000313" key="3">
    <source>
        <dbReference type="EMBL" id="KAG8464352.1"/>
    </source>
</evidence>
<dbReference type="InterPro" id="IPR002347">
    <property type="entry name" value="SDR_fam"/>
</dbReference>
<comment type="caution">
    <text evidence="3">The sequence shown here is derived from an EMBL/GenBank/DDBJ whole genome shotgun (WGS) entry which is preliminary data.</text>
</comment>
<sequence>MLVHEGMHVIGLDREAGALDVLAAELGCRFRPVACDVANVASVAQASRVVASMQPDGLDAIVHFAGLHSAGALMDLVEGEFARVLDVNVSGVWRVQRAFFSLLQLRRGRTLLISSEVARARFCHAFSGAYALSKVCLDHFAVALRQELQLLQPPMDVVVLHLGMFATPMLGRATTCFGAAAERQPASPFAPALLACDALVRWYCHPGTADHTARFSPERVAQKVLEVLEVRRPRNLYTLNVSWAMRLVALIPSAVLDVAIVSGLRAQLYGGGLAAREALTALLTAVAYLF</sequence>
<keyword evidence="4" id="KW-1185">Reference proteome</keyword>
<dbReference type="PANTHER" id="PTHR44196">
    <property type="entry name" value="DEHYDROGENASE/REDUCTASE SDR FAMILY MEMBER 7B"/>
    <property type="match status" value="1"/>
</dbReference>
<evidence type="ECO:0000313" key="4">
    <source>
        <dbReference type="Proteomes" id="UP000751190"/>
    </source>
</evidence>
<organism evidence="3 4">
    <name type="scientific">Diacronema lutheri</name>
    <name type="common">Unicellular marine alga</name>
    <name type="synonym">Monochrysis lutheri</name>
    <dbReference type="NCBI Taxonomy" id="2081491"/>
    <lineage>
        <taxon>Eukaryota</taxon>
        <taxon>Haptista</taxon>
        <taxon>Haptophyta</taxon>
        <taxon>Pavlovophyceae</taxon>
        <taxon>Pavlovales</taxon>
        <taxon>Pavlovaceae</taxon>
        <taxon>Diacronema</taxon>
    </lineage>
</organism>
<dbReference type="Pfam" id="PF00106">
    <property type="entry name" value="adh_short"/>
    <property type="match status" value="1"/>
</dbReference>
<accession>A0A8J5XHW4</accession>
<evidence type="ECO:0000256" key="1">
    <source>
        <dbReference type="ARBA" id="ARBA00006484"/>
    </source>
</evidence>